<dbReference type="SMART" id="SM00253">
    <property type="entry name" value="SOCS"/>
    <property type="match status" value="1"/>
</dbReference>
<accession>A0ABM1BF12</accession>
<dbReference type="Gene3D" id="3.30.505.10">
    <property type="entry name" value="SH2 domain"/>
    <property type="match status" value="1"/>
</dbReference>
<organism evidence="9 10">
    <name type="scientific">Limulus polyphemus</name>
    <name type="common">Atlantic horseshoe crab</name>
    <dbReference type="NCBI Taxonomy" id="6850"/>
    <lineage>
        <taxon>Eukaryota</taxon>
        <taxon>Metazoa</taxon>
        <taxon>Ecdysozoa</taxon>
        <taxon>Arthropoda</taxon>
        <taxon>Chelicerata</taxon>
        <taxon>Merostomata</taxon>
        <taxon>Xiphosura</taxon>
        <taxon>Limulidae</taxon>
        <taxon>Limulus</taxon>
    </lineage>
</organism>
<evidence type="ECO:0000259" key="7">
    <source>
        <dbReference type="PROSITE" id="PS50001"/>
    </source>
</evidence>
<dbReference type="InterPro" id="IPR000980">
    <property type="entry name" value="SH2"/>
</dbReference>
<dbReference type="PROSITE" id="PS50225">
    <property type="entry name" value="SOCS"/>
    <property type="match status" value="1"/>
</dbReference>
<sequence length="541" mass="60846">MMKRVNFGHLKAAFTRRSKAKHQLGGSGCLHANGDALGKLNKEAETEKSSFESECEPASCTVNVTERSNEKGLTQNRSKGKKKTILTALRWKWRKSTRKKRRENRHSLVCDSRISRSQIPHSENSDVGVGLIQNSSFTSQKPRSKQTKSLTRGAVCPMPSPIHCVRRESSSLYENEENSDQSASAVSTNETVTVRQVGISLIEPKEVRPVTGVTDRDLCTNCSCNSKPILKCCGTDTSVSCSCDKNIDDFFKNMETKQSTNISSNRNSTTIELEKCVDKFPDSKAYSSPSTSSHPIQGNKEDHLNNISSNSIEKNKIELHVKVQKSKNELNVSKSSEIPPDSSSLALDVPSSCTEFQCKQAVFNVYADVPDSPKTVSITEELFKLSKCGWYWGPITRSEAEEKLSDQPDGAFLVRDSSDDRYLLSLSFRSYGRTLHTRIEHCNGLFSFYAQPEPEGHSSIVDLIEQSMNYSQSGVFCYSRSRYRGSPSFPVRLTKAMSRFTQVRTLQYLCRFVIRQYTRFDHIQHLPLPARIKGYLEEGHY</sequence>
<evidence type="ECO:0000256" key="5">
    <source>
        <dbReference type="PROSITE-ProRule" id="PRU00191"/>
    </source>
</evidence>
<dbReference type="InterPro" id="IPR035865">
    <property type="entry name" value="SOCS6_SH2"/>
</dbReference>
<feature type="domain" description="SOCS box" evidence="8">
    <location>
        <begin position="492"/>
        <end position="541"/>
    </location>
</feature>
<keyword evidence="3" id="KW-0833">Ubl conjugation pathway</keyword>
<dbReference type="Proteomes" id="UP000694941">
    <property type="component" value="Unplaced"/>
</dbReference>
<evidence type="ECO:0000313" key="10">
    <source>
        <dbReference type="RefSeq" id="XP_013780675.1"/>
    </source>
</evidence>
<gene>
    <name evidence="10" type="primary">LOC106465027</name>
</gene>
<feature type="region of interest" description="Disordered" evidence="6">
    <location>
        <begin position="134"/>
        <end position="153"/>
    </location>
</feature>
<evidence type="ECO:0000256" key="4">
    <source>
        <dbReference type="ARBA" id="ARBA00022999"/>
    </source>
</evidence>
<keyword evidence="1" id="KW-0341">Growth regulation</keyword>
<evidence type="ECO:0000256" key="3">
    <source>
        <dbReference type="ARBA" id="ARBA00022786"/>
    </source>
</evidence>
<dbReference type="InterPro" id="IPR036860">
    <property type="entry name" value="SH2_dom_sf"/>
</dbReference>
<evidence type="ECO:0000256" key="2">
    <source>
        <dbReference type="ARBA" id="ARBA00022700"/>
    </source>
</evidence>
<dbReference type="PROSITE" id="PS50001">
    <property type="entry name" value="SH2"/>
    <property type="match status" value="1"/>
</dbReference>
<keyword evidence="2" id="KW-0734">Signal transduction inhibitor</keyword>
<dbReference type="SUPFAM" id="SSF158235">
    <property type="entry name" value="SOCS box-like"/>
    <property type="match status" value="1"/>
</dbReference>
<dbReference type="SMART" id="SM00252">
    <property type="entry name" value="SH2"/>
    <property type="match status" value="1"/>
</dbReference>
<evidence type="ECO:0000313" key="9">
    <source>
        <dbReference type="Proteomes" id="UP000694941"/>
    </source>
</evidence>
<keyword evidence="4 5" id="KW-0727">SH2 domain</keyword>
<evidence type="ECO:0000259" key="8">
    <source>
        <dbReference type="PROSITE" id="PS50225"/>
    </source>
</evidence>
<name>A0ABM1BF12_LIMPO</name>
<dbReference type="PANTHER" id="PTHR10155:SF32">
    <property type="entry name" value="LP02169P"/>
    <property type="match status" value="1"/>
</dbReference>
<evidence type="ECO:0000256" key="1">
    <source>
        <dbReference type="ARBA" id="ARBA00022604"/>
    </source>
</evidence>
<dbReference type="RefSeq" id="XP_013780675.1">
    <property type="nucleotide sequence ID" value="XM_013925221.2"/>
</dbReference>
<proteinExistence type="predicted"/>
<dbReference type="CDD" id="cd03740">
    <property type="entry name" value="SOCS_SOCS6"/>
    <property type="match status" value="1"/>
</dbReference>
<dbReference type="InterPro" id="IPR037345">
    <property type="entry name" value="SOCS6_SOCS"/>
</dbReference>
<dbReference type="Pfam" id="PF00017">
    <property type="entry name" value="SH2"/>
    <property type="match status" value="1"/>
</dbReference>
<dbReference type="Gene3D" id="1.10.750.20">
    <property type="entry name" value="SOCS box"/>
    <property type="match status" value="1"/>
</dbReference>
<dbReference type="InterPro" id="IPR001496">
    <property type="entry name" value="SOCS_box"/>
</dbReference>
<dbReference type="PANTHER" id="PTHR10155">
    <property type="entry name" value="PHOSPHATIDYLINOSITOL 3-KINASE REGULATORY SUBUNIT"/>
    <property type="match status" value="1"/>
</dbReference>
<dbReference type="Pfam" id="PF07525">
    <property type="entry name" value="SOCS_box"/>
    <property type="match status" value="1"/>
</dbReference>
<feature type="domain" description="SH2" evidence="7">
    <location>
        <begin position="390"/>
        <end position="465"/>
    </location>
</feature>
<evidence type="ECO:0000256" key="6">
    <source>
        <dbReference type="SAM" id="MobiDB-lite"/>
    </source>
</evidence>
<keyword evidence="9" id="KW-1185">Reference proteome</keyword>
<feature type="compositionally biased region" description="Polar residues" evidence="6">
    <location>
        <begin position="285"/>
        <end position="296"/>
    </location>
</feature>
<reference evidence="10" key="1">
    <citation type="submission" date="2025-08" db="UniProtKB">
        <authorList>
            <consortium name="RefSeq"/>
        </authorList>
    </citation>
    <scope>IDENTIFICATION</scope>
    <source>
        <tissue evidence="10">Muscle</tissue>
    </source>
</reference>
<dbReference type="CDD" id="cd10387">
    <property type="entry name" value="SH2_SOCS6"/>
    <property type="match status" value="1"/>
</dbReference>
<feature type="region of interest" description="Disordered" evidence="6">
    <location>
        <begin position="282"/>
        <end position="306"/>
    </location>
</feature>
<dbReference type="InterPro" id="IPR036036">
    <property type="entry name" value="SOCS_box-like_dom_sf"/>
</dbReference>
<dbReference type="GeneID" id="106465027"/>
<dbReference type="SMART" id="SM00969">
    <property type="entry name" value="SOCS_box"/>
    <property type="match status" value="1"/>
</dbReference>
<protein>
    <submittedName>
        <fullName evidence="10">Uncharacterized protein LOC106465027</fullName>
    </submittedName>
</protein>
<dbReference type="SUPFAM" id="SSF55550">
    <property type="entry name" value="SH2 domain"/>
    <property type="match status" value="1"/>
</dbReference>